<dbReference type="EMBL" id="FXTQ01000005">
    <property type="protein sequence ID" value="SMO88938.1"/>
    <property type="molecule type" value="Genomic_DNA"/>
</dbReference>
<dbReference type="AlphaFoldDB" id="A0A521EYA6"/>
<evidence type="ECO:0000313" key="2">
    <source>
        <dbReference type="Proteomes" id="UP000319267"/>
    </source>
</evidence>
<dbReference type="Proteomes" id="UP000319267">
    <property type="component" value="Unassembled WGS sequence"/>
</dbReference>
<reference evidence="1 2" key="1">
    <citation type="submission" date="2017-05" db="EMBL/GenBank/DDBJ databases">
        <authorList>
            <person name="Varghese N."/>
            <person name="Submissions S."/>
        </authorList>
    </citation>
    <scope>NUCLEOTIDE SEQUENCE [LARGE SCALE GENOMIC DNA]</scope>
    <source>
        <strain evidence="1 2">DSM 29982</strain>
    </source>
</reference>
<evidence type="ECO:0000313" key="1">
    <source>
        <dbReference type="EMBL" id="SMO88938.1"/>
    </source>
</evidence>
<name>A0A521EYA6_9FLAO</name>
<gene>
    <name evidence="1" type="ORF">SAMN06265220_105271</name>
</gene>
<keyword evidence="2" id="KW-1185">Reference proteome</keyword>
<proteinExistence type="predicted"/>
<organism evidence="1 2">
    <name type="scientific">Flavobacterium nitrogenifigens</name>
    <dbReference type="NCBI Taxonomy" id="1617283"/>
    <lineage>
        <taxon>Bacteria</taxon>
        <taxon>Pseudomonadati</taxon>
        <taxon>Bacteroidota</taxon>
        <taxon>Flavobacteriia</taxon>
        <taxon>Flavobacteriales</taxon>
        <taxon>Flavobacteriaceae</taxon>
        <taxon>Flavobacterium</taxon>
    </lineage>
</organism>
<sequence length="272" mass="31448">MLHSKNIHPYTFVSILEDLNRYNKINSISMRNLNNVPKVILESKSIGHPINYKWTKKKINKLLDCVEGNDDLENILMQINHKGSMGLTAALLEWIYWRFTGYSQATHDTQKRIEALWCSINNCVQTNPLLFDTEFEIPASGSVNGALWIALMNVRIIDARYRKGSYFLQNDLVGLVLLARHITPKKKNFDSWFEQTIMKLTHSHPNPYKKDKLDESDEAVYDSSNEPVICREFFFDEKFEYSVEASENAIHGFIDSLDHKANSFLNLPKKAS</sequence>
<protein>
    <submittedName>
        <fullName evidence="1">Uncharacterized protein</fullName>
    </submittedName>
</protein>
<accession>A0A521EYA6</accession>